<feature type="binding site" evidence="5">
    <location>
        <position position="206"/>
    </location>
    <ligand>
        <name>adenosylcob(III)alamin</name>
        <dbReference type="ChEBI" id="CHEBI:18408"/>
    </ligand>
</feature>
<feature type="compositionally biased region" description="Basic and acidic residues" evidence="6">
    <location>
        <begin position="39"/>
        <end position="70"/>
    </location>
</feature>
<comment type="cofactor">
    <cofactor evidence="5">
        <name>adenosylcob(III)alamin</name>
        <dbReference type="ChEBI" id="CHEBI:18408"/>
    </cofactor>
    <text evidence="5">Binds between the large and small subunits.</text>
</comment>
<comment type="catalytic activity">
    <reaction evidence="5">
        <text>ethanolamine = acetaldehyde + NH4(+)</text>
        <dbReference type="Rhea" id="RHEA:15313"/>
        <dbReference type="ChEBI" id="CHEBI:15343"/>
        <dbReference type="ChEBI" id="CHEBI:28938"/>
        <dbReference type="ChEBI" id="CHEBI:57603"/>
        <dbReference type="EC" id="4.3.1.7"/>
    </reaction>
</comment>
<dbReference type="GO" id="GO:0009350">
    <property type="term" value="C:ethanolamine ammonia-lyase complex"/>
    <property type="evidence" value="ECO:0007669"/>
    <property type="project" value="UniProtKB-UniRule"/>
</dbReference>
<accession>A0ABD5SAV2</accession>
<name>A0ABD5SAV2_9EURY</name>
<dbReference type="Gene3D" id="3.40.50.11240">
    <property type="entry name" value="Ethanolamine ammonia-lyase light chain (EutC)"/>
    <property type="match status" value="1"/>
</dbReference>
<comment type="similarity">
    <text evidence="5">Belongs to the EutC family.</text>
</comment>
<dbReference type="PANTHER" id="PTHR39330:SF1">
    <property type="entry name" value="ETHANOLAMINE AMMONIA-LYASE SMALL SUBUNIT"/>
    <property type="match status" value="1"/>
</dbReference>
<feature type="region of interest" description="Disordered" evidence="6">
    <location>
        <begin position="1"/>
        <end position="89"/>
    </location>
</feature>
<evidence type="ECO:0000313" key="8">
    <source>
        <dbReference type="Proteomes" id="UP001596442"/>
    </source>
</evidence>
<evidence type="ECO:0000256" key="3">
    <source>
        <dbReference type="ARBA" id="ARBA00023285"/>
    </source>
</evidence>
<protein>
    <recommendedName>
        <fullName evidence="5">Putative ethanolamine ammonia-lyase small subunit</fullName>
        <shortName evidence="5">EAL small subunit</shortName>
        <ecNumber evidence="5">4.3.1.7</ecNumber>
    </recommendedName>
</protein>
<keyword evidence="8" id="KW-1185">Reference proteome</keyword>
<dbReference type="HAMAP" id="MF_00601">
    <property type="entry name" value="EutC"/>
    <property type="match status" value="1"/>
</dbReference>
<dbReference type="PANTHER" id="PTHR39330">
    <property type="entry name" value="ETHANOLAMINE AMMONIA-LYASE LIGHT CHAIN"/>
    <property type="match status" value="1"/>
</dbReference>
<dbReference type="EMBL" id="JBHSWW010000127">
    <property type="protein sequence ID" value="MFC6753676.1"/>
    <property type="molecule type" value="Genomic_DNA"/>
</dbReference>
<dbReference type="Proteomes" id="UP001596442">
    <property type="component" value="Unassembled WGS sequence"/>
</dbReference>
<gene>
    <name evidence="5 7" type="primary">eutC</name>
    <name evidence="7" type="ORF">ACFQEU_09410</name>
</gene>
<feature type="binding site" evidence="5">
    <location>
        <position position="227"/>
    </location>
    <ligand>
        <name>adenosylcob(III)alamin</name>
        <dbReference type="ChEBI" id="CHEBI:18408"/>
    </ligand>
</feature>
<comment type="subunit">
    <text evidence="5">The basic unit is a heterodimer which dimerizes to form tetramers. The heterotetramers trimerize; 6 large subunits form a core ring with 6 small subunits projecting outwards.</text>
</comment>
<evidence type="ECO:0000256" key="6">
    <source>
        <dbReference type="SAM" id="MobiDB-lite"/>
    </source>
</evidence>
<comment type="function">
    <text evidence="5">May catalyze the deamination of various vicinal amino-alcohols to oxo compounds.Would allow this organism to utilize ethanolamine as the sole source of nitrogen and carbon in the presence of external vitamin B12.</text>
</comment>
<proteinExistence type="inferred from homology"/>
<evidence type="ECO:0000256" key="2">
    <source>
        <dbReference type="ARBA" id="ARBA00023239"/>
    </source>
</evidence>
<dbReference type="EC" id="4.3.1.7" evidence="5"/>
<keyword evidence="1 5" id="KW-0846">Cobalamin</keyword>
<reference evidence="7 8" key="1">
    <citation type="journal article" date="2019" name="Int. J. Syst. Evol. Microbiol.">
        <title>The Global Catalogue of Microorganisms (GCM) 10K type strain sequencing project: providing services to taxonomists for standard genome sequencing and annotation.</title>
        <authorList>
            <consortium name="The Broad Institute Genomics Platform"/>
            <consortium name="The Broad Institute Genome Sequencing Center for Infectious Disease"/>
            <person name="Wu L."/>
            <person name="Ma J."/>
        </authorList>
    </citation>
    <scope>NUCLEOTIDE SEQUENCE [LARGE SCALE GENOMIC DNA]</scope>
    <source>
        <strain evidence="7 8">CGMCC 1.3239</strain>
    </source>
</reference>
<dbReference type="PIRSF" id="PIRSF018982">
    <property type="entry name" value="EutC"/>
    <property type="match status" value="1"/>
</dbReference>
<dbReference type="InterPro" id="IPR009246">
    <property type="entry name" value="EutC"/>
</dbReference>
<dbReference type="RefSeq" id="WP_379781503.1">
    <property type="nucleotide sequence ID" value="NZ_JBHSWW010000127.1"/>
</dbReference>
<organism evidence="7 8">
    <name type="scientific">Halorubrum tibetense</name>
    <dbReference type="NCBI Taxonomy" id="175631"/>
    <lineage>
        <taxon>Archaea</taxon>
        <taxon>Methanobacteriati</taxon>
        <taxon>Methanobacteriota</taxon>
        <taxon>Stenosarchaea group</taxon>
        <taxon>Halobacteria</taxon>
        <taxon>Halobacteriales</taxon>
        <taxon>Haloferacaceae</taxon>
        <taxon>Halorubrum</taxon>
    </lineage>
</organism>
<sequence>MSRNDAGGDSDTDATIETDATKDTEPLTDGGTGANGGADPDRRDHDPDRPDPPRVGVRDPVDADALDRIVSRSPSRLGVGRAGPRPTTDTLLRFREDHGVARDAVTSRVDEGVIDELGLVSVRTLVEDHEQFLARPDLGREIDDETADYLRERCRVGPQVQLIASDGLSSTAVEANLPDLLPALLDGLAARDLDVGTPVFVEFGRVDVMDAIGEVLDADCCVILIGERPGLRTAESLSAYMVYGPERGTPTARKSVISNIHDGGLPAAEAGAAIADLLAEMCEQEASGLDLREDDRDFQK</sequence>
<dbReference type="Pfam" id="PF05985">
    <property type="entry name" value="EutC"/>
    <property type="match status" value="1"/>
</dbReference>
<comment type="caution">
    <text evidence="5">Lacks conserved residue(s) required for the propagation of feature annotation.</text>
</comment>
<dbReference type="GO" id="GO:0031419">
    <property type="term" value="F:cobalamin binding"/>
    <property type="evidence" value="ECO:0007669"/>
    <property type="project" value="UniProtKB-UniRule"/>
</dbReference>
<dbReference type="NCBIfam" id="NF003971">
    <property type="entry name" value="PRK05465.1"/>
    <property type="match status" value="1"/>
</dbReference>
<dbReference type="Gene3D" id="1.10.30.40">
    <property type="entry name" value="Ethanolamine ammonia-lyase light chain (EutC), N-terminal domain"/>
    <property type="match status" value="1"/>
</dbReference>
<evidence type="ECO:0000256" key="5">
    <source>
        <dbReference type="HAMAP-Rule" id="MF_00601"/>
    </source>
</evidence>
<dbReference type="InterPro" id="IPR042251">
    <property type="entry name" value="EutC_C"/>
</dbReference>
<keyword evidence="2 5" id="KW-0456">Lyase</keyword>
<keyword evidence="3 5" id="KW-0170">Cobalt</keyword>
<dbReference type="InterPro" id="IPR042255">
    <property type="entry name" value="EutC_N"/>
</dbReference>
<comment type="pathway">
    <text evidence="5">Amine and polyamine degradation; ethanolamine degradation.</text>
</comment>
<dbReference type="AlphaFoldDB" id="A0ABD5SAV2"/>
<keyword evidence="4" id="KW-1283">Bacterial microcompartment</keyword>
<dbReference type="GO" id="GO:0008851">
    <property type="term" value="F:ethanolamine ammonia-lyase activity"/>
    <property type="evidence" value="ECO:0007669"/>
    <property type="project" value="UniProtKB-UniRule"/>
</dbReference>
<evidence type="ECO:0000256" key="1">
    <source>
        <dbReference type="ARBA" id="ARBA00022628"/>
    </source>
</evidence>
<evidence type="ECO:0000256" key="4">
    <source>
        <dbReference type="ARBA" id="ARBA00024446"/>
    </source>
</evidence>
<dbReference type="GO" id="GO:0046336">
    <property type="term" value="P:ethanolamine catabolic process"/>
    <property type="evidence" value="ECO:0007669"/>
    <property type="project" value="UniProtKB-UniRule"/>
</dbReference>
<evidence type="ECO:0000313" key="7">
    <source>
        <dbReference type="EMBL" id="MFC6753676.1"/>
    </source>
</evidence>
<comment type="caution">
    <text evidence="7">The sequence shown here is derived from an EMBL/GenBank/DDBJ whole genome shotgun (WGS) entry which is preliminary data.</text>
</comment>